<dbReference type="PANTHER" id="PTHR14969">
    <property type="entry name" value="SPHINGOSINE-1-PHOSPHATE PHOSPHOHYDROLASE"/>
    <property type="match status" value="1"/>
</dbReference>
<evidence type="ECO:0000256" key="1">
    <source>
        <dbReference type="ARBA" id="ARBA00012374"/>
    </source>
</evidence>
<dbReference type="GO" id="GO:0005886">
    <property type="term" value="C:plasma membrane"/>
    <property type="evidence" value="ECO:0007669"/>
    <property type="project" value="TreeGrafter"/>
</dbReference>
<reference evidence="6 9" key="2">
    <citation type="submission" date="2016-01" db="EMBL/GenBank/DDBJ databases">
        <authorList>
            <person name="Oliw E.H."/>
        </authorList>
    </citation>
    <scope>NUCLEOTIDE SEQUENCE [LARGE SCALE GENOMIC DNA]</scope>
    <source>
        <strain evidence="6 9">MDcuke</strain>
    </source>
</reference>
<organism evidence="7 8">
    <name type="scientific">Erwinia tracheiphila</name>
    <dbReference type="NCBI Taxonomy" id="65700"/>
    <lineage>
        <taxon>Bacteria</taxon>
        <taxon>Pseudomonadati</taxon>
        <taxon>Pseudomonadota</taxon>
        <taxon>Gammaproteobacteria</taxon>
        <taxon>Enterobacterales</taxon>
        <taxon>Erwiniaceae</taxon>
        <taxon>Erwinia</taxon>
    </lineage>
</organism>
<name>A0A0M2KBB3_9GAMM</name>
<feature type="transmembrane region" description="Helical" evidence="4">
    <location>
        <begin position="75"/>
        <end position="96"/>
    </location>
</feature>
<keyword evidence="4" id="KW-1133">Transmembrane helix</keyword>
<evidence type="ECO:0000256" key="4">
    <source>
        <dbReference type="SAM" id="Phobius"/>
    </source>
</evidence>
<feature type="transmembrane region" description="Helical" evidence="4">
    <location>
        <begin position="212"/>
        <end position="230"/>
    </location>
</feature>
<feature type="transmembrane region" description="Helical" evidence="4">
    <location>
        <begin position="157"/>
        <end position="179"/>
    </location>
</feature>
<dbReference type="RefSeq" id="WP_016192577.1">
    <property type="nucleotide sequence ID" value="NZ_CP013970.1"/>
</dbReference>
<feature type="transmembrane region" description="Helical" evidence="4">
    <location>
        <begin position="49"/>
        <end position="68"/>
    </location>
</feature>
<dbReference type="AlphaFoldDB" id="A0A0M2KBB3"/>
<sequence length="253" mass="29373">MFDILIRTTSGALVLLIMPIIVWLSGWQWQPGTVGPWQRILFGVTETVSSPWGTVTSGLFCVWFIWCLRLRLKPGLVLLIIMILAIASGQYVTTVIKEHVQEPRPYVIWLEKNHLLEEKSFYQKNRQERSELVERGVANENRIPAWLKSHWAFETDYAFPSGHTMFAASWALLAVSLLWPRRRTVTVVLIFMWAIGVMGSRLVLGMHWPRDLVASTLIGWFLITLAMWLVQKWRVPLRVESTDQKKFEKRKKG</sequence>
<dbReference type="PATRIC" id="fig|65700.7.peg.592"/>
<feature type="transmembrane region" description="Helical" evidence="4">
    <location>
        <begin position="12"/>
        <end position="29"/>
    </location>
</feature>
<evidence type="ECO:0000313" key="6">
    <source>
        <dbReference type="EMBL" id="AXF75789.1"/>
    </source>
</evidence>
<dbReference type="CDD" id="cd01610">
    <property type="entry name" value="PAP2_like"/>
    <property type="match status" value="1"/>
</dbReference>
<dbReference type="EMBL" id="JXNU01000003">
    <property type="protein sequence ID" value="KKF34567.1"/>
    <property type="molecule type" value="Genomic_DNA"/>
</dbReference>
<evidence type="ECO:0000256" key="2">
    <source>
        <dbReference type="ARBA" id="ARBA00032707"/>
    </source>
</evidence>
<evidence type="ECO:0000313" key="9">
    <source>
        <dbReference type="Proteomes" id="UP000264980"/>
    </source>
</evidence>
<dbReference type="SUPFAM" id="SSF48317">
    <property type="entry name" value="Acid phosphatase/Vanadium-dependent haloperoxidase"/>
    <property type="match status" value="1"/>
</dbReference>
<evidence type="ECO:0000259" key="5">
    <source>
        <dbReference type="SMART" id="SM00014"/>
    </source>
</evidence>
<feature type="domain" description="Phosphatidic acid phosphatase type 2/haloperoxidase" evidence="5">
    <location>
        <begin position="79"/>
        <end position="227"/>
    </location>
</feature>
<dbReference type="SMART" id="SM00014">
    <property type="entry name" value="acidPPc"/>
    <property type="match status" value="1"/>
</dbReference>
<accession>A0A0M2KBB3</accession>
<dbReference type="STRING" id="65700.SY86_02390"/>
<dbReference type="Proteomes" id="UP000264980">
    <property type="component" value="Chromosome"/>
</dbReference>
<dbReference type="Proteomes" id="UP000033924">
    <property type="component" value="Unassembled WGS sequence"/>
</dbReference>
<dbReference type="EC" id="3.6.1.27" evidence="1"/>
<evidence type="ECO:0000256" key="3">
    <source>
        <dbReference type="ARBA" id="ARBA00047594"/>
    </source>
</evidence>
<dbReference type="NCBIfam" id="NF007975">
    <property type="entry name" value="PRK10699.1"/>
    <property type="match status" value="1"/>
</dbReference>
<keyword evidence="4" id="KW-0472">Membrane</keyword>
<dbReference type="InterPro" id="IPR000326">
    <property type="entry name" value="PAP2/HPO"/>
</dbReference>
<dbReference type="Gene3D" id="1.20.144.10">
    <property type="entry name" value="Phosphatidic acid phosphatase type 2/haloperoxidase"/>
    <property type="match status" value="1"/>
</dbReference>
<dbReference type="Pfam" id="PF01569">
    <property type="entry name" value="PAP2"/>
    <property type="match status" value="1"/>
</dbReference>
<protein>
    <recommendedName>
        <fullName evidence="1">undecaprenyl-diphosphate phosphatase</fullName>
        <ecNumber evidence="1">3.6.1.27</ecNumber>
    </recommendedName>
    <alternativeName>
        <fullName evidence="2">Undecaprenyl pyrophosphate phosphatase</fullName>
    </alternativeName>
</protein>
<keyword evidence="8" id="KW-1185">Reference proteome</keyword>
<dbReference type="GO" id="GO:0050380">
    <property type="term" value="F:undecaprenyl-diphosphatase activity"/>
    <property type="evidence" value="ECO:0007669"/>
    <property type="project" value="UniProtKB-EC"/>
</dbReference>
<gene>
    <name evidence="6" type="ORF">AV903_06275</name>
    <name evidence="7" type="ORF">SY86_02390</name>
</gene>
<reference evidence="7 8" key="1">
    <citation type="submission" date="2015-01" db="EMBL/GenBank/DDBJ databases">
        <title>Erwinia tracheiphila.</title>
        <authorList>
            <person name="Shapiro L.R."/>
        </authorList>
    </citation>
    <scope>NUCLEOTIDE SEQUENCE [LARGE SCALE GENOMIC DNA]</scope>
    <source>
        <strain evidence="7 8">BuffGH</strain>
    </source>
</reference>
<dbReference type="InterPro" id="IPR036938">
    <property type="entry name" value="PAP2/HPO_sf"/>
</dbReference>
<keyword evidence="4" id="KW-0812">Transmembrane</keyword>
<evidence type="ECO:0000313" key="8">
    <source>
        <dbReference type="Proteomes" id="UP000033924"/>
    </source>
</evidence>
<dbReference type="EMBL" id="CP013970">
    <property type="protein sequence ID" value="AXF75789.1"/>
    <property type="molecule type" value="Genomic_DNA"/>
</dbReference>
<comment type="catalytic activity">
    <reaction evidence="3">
        <text>di-trans,octa-cis-undecaprenyl diphosphate + H2O = di-trans,octa-cis-undecaprenyl phosphate + phosphate + H(+)</text>
        <dbReference type="Rhea" id="RHEA:28094"/>
        <dbReference type="ChEBI" id="CHEBI:15377"/>
        <dbReference type="ChEBI" id="CHEBI:15378"/>
        <dbReference type="ChEBI" id="CHEBI:43474"/>
        <dbReference type="ChEBI" id="CHEBI:58405"/>
        <dbReference type="ChEBI" id="CHEBI:60392"/>
        <dbReference type="EC" id="3.6.1.27"/>
    </reaction>
</comment>
<proteinExistence type="predicted"/>
<evidence type="ECO:0000313" key="7">
    <source>
        <dbReference type="EMBL" id="KKF34567.1"/>
    </source>
</evidence>
<feature type="transmembrane region" description="Helical" evidence="4">
    <location>
        <begin position="186"/>
        <end position="206"/>
    </location>
</feature>
<dbReference type="PANTHER" id="PTHR14969:SF54">
    <property type="entry name" value="PHOSPHATIDYLGLYCEROPHOSPHATASE B"/>
    <property type="match status" value="1"/>
</dbReference>